<comment type="caution">
    <text evidence="9">The sequence shown here is derived from an EMBL/GenBank/DDBJ whole genome shotgun (WGS) entry which is preliminary data.</text>
</comment>
<comment type="function">
    <text evidence="7">Part of the ABC transporter complex UgpBAEC involved in sn-glycerol-3-phosphate (G3P) import. Binds G3P.</text>
</comment>
<dbReference type="CDD" id="cd14748">
    <property type="entry name" value="PBP2_UgpB"/>
    <property type="match status" value="1"/>
</dbReference>
<accession>A0A162JII3</accession>
<proteinExistence type="inferred from homology"/>
<dbReference type="GeneID" id="97244099"/>
<dbReference type="RefSeq" id="WP_062770408.1">
    <property type="nucleotide sequence ID" value="NZ_CP121045.1"/>
</dbReference>
<dbReference type="Gene3D" id="3.40.190.10">
    <property type="entry name" value="Periplasmic binding protein-like II"/>
    <property type="match status" value="2"/>
</dbReference>
<dbReference type="Proteomes" id="UP000075787">
    <property type="component" value="Unassembled WGS sequence"/>
</dbReference>
<dbReference type="AlphaFoldDB" id="A0A162JII3"/>
<comment type="similarity">
    <text evidence="2">Belongs to the bacterial solute-binding protein 1 family.</text>
</comment>
<evidence type="ECO:0000256" key="7">
    <source>
        <dbReference type="ARBA" id="ARBA00034473"/>
    </source>
</evidence>
<feature type="signal peptide" evidence="8">
    <location>
        <begin position="1"/>
        <end position="23"/>
    </location>
</feature>
<evidence type="ECO:0000256" key="6">
    <source>
        <dbReference type="ARBA" id="ARBA00022729"/>
    </source>
</evidence>
<dbReference type="OrthoDB" id="9762335at2"/>
<dbReference type="InterPro" id="IPR006059">
    <property type="entry name" value="SBP"/>
</dbReference>
<evidence type="ECO:0000313" key="10">
    <source>
        <dbReference type="Proteomes" id="UP000075787"/>
    </source>
</evidence>
<name>A0A162JII3_9PROT</name>
<evidence type="ECO:0000256" key="3">
    <source>
        <dbReference type="ARBA" id="ARBA00011557"/>
    </source>
</evidence>
<dbReference type="NCBIfam" id="NF008211">
    <property type="entry name" value="PRK10974.1"/>
    <property type="match status" value="1"/>
</dbReference>
<evidence type="ECO:0000313" key="9">
    <source>
        <dbReference type="EMBL" id="KYO49270.1"/>
    </source>
</evidence>
<keyword evidence="6 8" id="KW-0732">Signal</keyword>
<evidence type="ECO:0000256" key="8">
    <source>
        <dbReference type="SAM" id="SignalP"/>
    </source>
</evidence>
<keyword evidence="5" id="KW-0813">Transport</keyword>
<evidence type="ECO:0000256" key="5">
    <source>
        <dbReference type="ARBA" id="ARBA00022448"/>
    </source>
</evidence>
<reference evidence="9 10" key="1">
    <citation type="submission" date="2015-12" db="EMBL/GenBank/DDBJ databases">
        <title>Genome sequence of Tistrella mobilis MCCC 1A02139.</title>
        <authorList>
            <person name="Lu L."/>
            <person name="Lai Q."/>
            <person name="Shao Z."/>
            <person name="Qian P."/>
        </authorList>
    </citation>
    <scope>NUCLEOTIDE SEQUENCE [LARGE SCALE GENOMIC DNA]</scope>
    <source>
        <strain evidence="9 10">MCCC 1A02139</strain>
    </source>
</reference>
<sequence length="442" mass="48192">MNKTWIVAAAVAAGFTVGGFAGAADAATKVEWWHAMGGELGQKVEQIAKDFNAGQSDYEIVPVYKGNYAETMTGAIAAFRAGQQPAIVQVFEVGTATMMAAKGAVKPVYQVMEEAGEPFDPKAYLQAVTGYYSTTDGRMLSMPFNSSTPVMYVNLDAAKKVGIDYKTDLATWEQVGDYIKKAQAAGYTCGLTTGWPSWTQLENVSAWHNQPFASKENGFGGFDAELTFNGPVQVKHLETLGEWQKTKAFDYGGRRSDARPKFISGECVLYIDSSASLAGIRNGVKDFTFGVTMLPYWKSAVEKPQNSIIGGASLWVLNGKSAEEYKGVAKFFSYLSSPEVQADWHLFTGYLPITTAAYDYAKKQGAYDKTPEAEVAIHQINLNPPTANSKGLRLGNFVQIRDVIEEEMEQVFAGKKTAKAALDDAKTRGDELLRRFERTAGN</sequence>
<comment type="subunit">
    <text evidence="3">The complex is composed of two ATP-binding proteins (UgpC), two transmembrane proteins (UgpA and UgpE) and a solute-binding protein (UgpB).</text>
</comment>
<dbReference type="GO" id="GO:0042597">
    <property type="term" value="C:periplasmic space"/>
    <property type="evidence" value="ECO:0007669"/>
    <property type="project" value="UniProtKB-SubCell"/>
</dbReference>
<dbReference type="EMBL" id="LPZR01000229">
    <property type="protein sequence ID" value="KYO49270.1"/>
    <property type="molecule type" value="Genomic_DNA"/>
</dbReference>
<evidence type="ECO:0000256" key="1">
    <source>
        <dbReference type="ARBA" id="ARBA00004418"/>
    </source>
</evidence>
<evidence type="ECO:0000256" key="2">
    <source>
        <dbReference type="ARBA" id="ARBA00008520"/>
    </source>
</evidence>
<dbReference type="InterPro" id="IPR050490">
    <property type="entry name" value="Bact_solute-bd_prot1"/>
</dbReference>
<dbReference type="PANTHER" id="PTHR43649:SF31">
    <property type="entry name" value="SN-GLYCEROL-3-PHOSPHATE-BINDING PERIPLASMIC PROTEIN UGPB"/>
    <property type="match status" value="1"/>
</dbReference>
<comment type="subcellular location">
    <subcellularLocation>
        <location evidence="1">Periplasm</location>
    </subcellularLocation>
</comment>
<dbReference type="PANTHER" id="PTHR43649">
    <property type="entry name" value="ARABINOSE-BINDING PROTEIN-RELATED"/>
    <property type="match status" value="1"/>
</dbReference>
<evidence type="ECO:0000256" key="4">
    <source>
        <dbReference type="ARBA" id="ARBA00017470"/>
    </source>
</evidence>
<protein>
    <recommendedName>
        <fullName evidence="4">sn-glycerol-3-phosphate-binding periplasmic protein UgpB</fullName>
    </recommendedName>
</protein>
<dbReference type="SUPFAM" id="SSF53850">
    <property type="entry name" value="Periplasmic binding protein-like II"/>
    <property type="match status" value="1"/>
</dbReference>
<dbReference type="Pfam" id="PF13416">
    <property type="entry name" value="SBP_bac_8"/>
    <property type="match status" value="1"/>
</dbReference>
<organism evidence="9 10">
    <name type="scientific">Tistrella mobilis</name>
    <dbReference type="NCBI Taxonomy" id="171437"/>
    <lineage>
        <taxon>Bacteria</taxon>
        <taxon>Pseudomonadati</taxon>
        <taxon>Pseudomonadota</taxon>
        <taxon>Alphaproteobacteria</taxon>
        <taxon>Geminicoccales</taxon>
        <taxon>Geminicoccaceae</taxon>
        <taxon>Tistrella</taxon>
    </lineage>
</organism>
<feature type="chain" id="PRO_5007835963" description="sn-glycerol-3-phosphate-binding periplasmic protein UgpB" evidence="8">
    <location>
        <begin position="24"/>
        <end position="442"/>
    </location>
</feature>
<gene>
    <name evidence="9" type="ORF">AUP44_17865</name>
</gene>